<dbReference type="GO" id="GO:0008270">
    <property type="term" value="F:zinc ion binding"/>
    <property type="evidence" value="ECO:0007669"/>
    <property type="project" value="InterPro"/>
</dbReference>
<dbReference type="Pfam" id="PF00293">
    <property type="entry name" value="NUDIX"/>
    <property type="match status" value="1"/>
</dbReference>
<organism evidence="4">
    <name type="scientific">viral metagenome</name>
    <dbReference type="NCBI Taxonomy" id="1070528"/>
    <lineage>
        <taxon>unclassified sequences</taxon>
        <taxon>metagenomes</taxon>
        <taxon>organismal metagenomes</taxon>
    </lineage>
</organism>
<dbReference type="InterPro" id="IPR015797">
    <property type="entry name" value="NUDIX_hydrolase-like_dom_sf"/>
</dbReference>
<dbReference type="Gene3D" id="3.90.79.10">
    <property type="entry name" value="Nucleoside Triphosphate Pyrophosphohydrolase"/>
    <property type="match status" value="1"/>
</dbReference>
<dbReference type="PANTHER" id="PTHR23114:SF17">
    <property type="entry name" value="M7GPPPN-MRNA HYDROLASE"/>
    <property type="match status" value="1"/>
</dbReference>
<dbReference type="PROSITE" id="PS50158">
    <property type="entry name" value="ZF_CCHC"/>
    <property type="match status" value="1"/>
</dbReference>
<dbReference type="GO" id="GO:0003676">
    <property type="term" value="F:nucleic acid binding"/>
    <property type="evidence" value="ECO:0007669"/>
    <property type="project" value="InterPro"/>
</dbReference>
<evidence type="ECO:0000259" key="3">
    <source>
        <dbReference type="PROSITE" id="PS51462"/>
    </source>
</evidence>
<feature type="domain" description="CCHC-type" evidence="2">
    <location>
        <begin position="6"/>
        <end position="20"/>
    </location>
</feature>
<proteinExistence type="predicted"/>
<sequence length="274" mass="33032">MNDNYCNNCGKQGHLYHQCKMPITSIGIIVFRYNKNATDAAEKIEYLMICRKDTLGFIDFMRGKYSIYNKEYIANMFKQMTTVEKQRIINLEFDELWKDIWKNEMISNQYKVEEILSREKYNTLKKGITNKDEFYSLQTIIDETNLIEIWEEPEWGFPKGRRNYLEKDYECAIREFGEETGLDITKLKNIHNILPFEEIFTGSNYKSYKHKYFVSFIPYEDSIKIENFETSEVSKMEWHNYSECLELIRPYNLEKKRLITNVNNALTKYRLFFL</sequence>
<dbReference type="PROSITE" id="PS00893">
    <property type="entry name" value="NUDIX_BOX"/>
    <property type="match status" value="1"/>
</dbReference>
<dbReference type="InterPro" id="IPR001878">
    <property type="entry name" value="Znf_CCHC"/>
</dbReference>
<dbReference type="EMBL" id="MN740896">
    <property type="protein sequence ID" value="QHU17009.1"/>
    <property type="molecule type" value="Genomic_DNA"/>
</dbReference>
<evidence type="ECO:0000256" key="1">
    <source>
        <dbReference type="ARBA" id="ARBA00022801"/>
    </source>
</evidence>
<feature type="domain" description="Nudix hydrolase" evidence="3">
    <location>
        <begin position="21"/>
        <end position="261"/>
    </location>
</feature>
<dbReference type="SUPFAM" id="SSF55811">
    <property type="entry name" value="Nudix"/>
    <property type="match status" value="1"/>
</dbReference>
<dbReference type="InterPro" id="IPR000086">
    <property type="entry name" value="NUDIX_hydrolase_dom"/>
</dbReference>
<name>A0A6C0KHA5_9ZZZZ</name>
<keyword evidence="1" id="KW-0378">Hydrolase</keyword>
<accession>A0A6C0KHA5</accession>
<evidence type="ECO:0008006" key="5">
    <source>
        <dbReference type="Google" id="ProtNLM"/>
    </source>
</evidence>
<dbReference type="GO" id="GO:0000290">
    <property type="term" value="P:deadenylation-dependent decapping of nuclear-transcribed mRNA"/>
    <property type="evidence" value="ECO:0007669"/>
    <property type="project" value="TreeGrafter"/>
</dbReference>
<dbReference type="AlphaFoldDB" id="A0A6C0KHA5"/>
<reference evidence="4" key="1">
    <citation type="journal article" date="2020" name="Nature">
        <title>Giant virus diversity and host interactions through global metagenomics.</title>
        <authorList>
            <person name="Schulz F."/>
            <person name="Roux S."/>
            <person name="Paez-Espino D."/>
            <person name="Jungbluth S."/>
            <person name="Walsh D.A."/>
            <person name="Denef V.J."/>
            <person name="McMahon K.D."/>
            <person name="Konstantinidis K.T."/>
            <person name="Eloe-Fadrosh E.A."/>
            <person name="Kyrpides N.C."/>
            <person name="Woyke T."/>
        </authorList>
    </citation>
    <scope>NUCLEOTIDE SEQUENCE</scope>
    <source>
        <strain evidence="4">GVMAG-S-3300012000-53</strain>
    </source>
</reference>
<dbReference type="InterPro" id="IPR020084">
    <property type="entry name" value="NUDIX_hydrolase_CS"/>
</dbReference>
<dbReference type="PANTHER" id="PTHR23114">
    <property type="entry name" value="M7GPPPN-MRNA HYDROLASE"/>
    <property type="match status" value="1"/>
</dbReference>
<dbReference type="GO" id="GO:0016787">
    <property type="term" value="F:hydrolase activity"/>
    <property type="evidence" value="ECO:0007669"/>
    <property type="project" value="UniProtKB-KW"/>
</dbReference>
<dbReference type="GO" id="GO:0000932">
    <property type="term" value="C:P-body"/>
    <property type="evidence" value="ECO:0007669"/>
    <property type="project" value="TreeGrafter"/>
</dbReference>
<protein>
    <recommendedName>
        <fullName evidence="5">Nudix hydrolase domain-containing protein</fullName>
    </recommendedName>
</protein>
<evidence type="ECO:0000313" key="4">
    <source>
        <dbReference type="EMBL" id="QHU17009.1"/>
    </source>
</evidence>
<dbReference type="PROSITE" id="PS51462">
    <property type="entry name" value="NUDIX"/>
    <property type="match status" value="1"/>
</dbReference>
<evidence type="ECO:0000259" key="2">
    <source>
        <dbReference type="PROSITE" id="PS50158"/>
    </source>
</evidence>